<protein>
    <submittedName>
        <fullName evidence="2">Sugar nucleotide-binding protein</fullName>
    </submittedName>
</protein>
<dbReference type="InterPro" id="IPR036291">
    <property type="entry name" value="NAD(P)-bd_dom_sf"/>
</dbReference>
<dbReference type="Pfam" id="PF04321">
    <property type="entry name" value="RmlD_sub_bind"/>
    <property type="match status" value="1"/>
</dbReference>
<dbReference type="SUPFAM" id="SSF51735">
    <property type="entry name" value="NAD(P)-binding Rossmann-fold domains"/>
    <property type="match status" value="1"/>
</dbReference>
<name>A0ABN2CZY5_9ACTN</name>
<dbReference type="InterPro" id="IPR029903">
    <property type="entry name" value="RmlD-like-bd"/>
</dbReference>
<gene>
    <name evidence="2" type="ORF">GCM10009804_22840</name>
</gene>
<dbReference type="RefSeq" id="WP_344233392.1">
    <property type="nucleotide sequence ID" value="NZ_BAAAPH010000006.1"/>
</dbReference>
<feature type="domain" description="RmlD-like substrate binding" evidence="1">
    <location>
        <begin position="1"/>
        <end position="239"/>
    </location>
</feature>
<dbReference type="EMBL" id="BAAAPH010000006">
    <property type="protein sequence ID" value="GAA1565576.1"/>
    <property type="molecule type" value="Genomic_DNA"/>
</dbReference>
<dbReference type="PANTHER" id="PTHR43242:SF1">
    <property type="entry name" value="NAD(P)-BINDING ROSSMANN-FOLD SUPERFAMILY PROTEIN"/>
    <property type="match status" value="1"/>
</dbReference>
<dbReference type="PANTHER" id="PTHR43242">
    <property type="entry name" value="NAD(P)-BINDING ROSSMANN-FOLD SUPERFAMILY PROTEIN"/>
    <property type="match status" value="1"/>
</dbReference>
<organism evidence="2 3">
    <name type="scientific">Kribbella hippodromi</name>
    <dbReference type="NCBI Taxonomy" id="434347"/>
    <lineage>
        <taxon>Bacteria</taxon>
        <taxon>Bacillati</taxon>
        <taxon>Actinomycetota</taxon>
        <taxon>Actinomycetes</taxon>
        <taxon>Propionibacteriales</taxon>
        <taxon>Kribbellaceae</taxon>
        <taxon>Kribbella</taxon>
    </lineage>
</organism>
<evidence type="ECO:0000313" key="3">
    <source>
        <dbReference type="Proteomes" id="UP001501705"/>
    </source>
</evidence>
<comment type="caution">
    <text evidence="2">The sequence shown here is derived from an EMBL/GenBank/DDBJ whole genome shotgun (WGS) entry which is preliminary data.</text>
</comment>
<sequence length="275" mass="28962">MRLLVTGAAGLLGRELLRSAALRGHEVVPAYHSAGVDGGVRLDVRRRDAVREVIRTVRPDGIIHAAYRQDDWATTADGAVNVALAAGAARLVFVSSDAVFSSRKSAWTEDEPPHPETAYGAAKAAAETTIRALTPAAVIARTSIIVGSDGTSGEELRVRRLATSAQCPSSVAAEGASARQESFFTGNIRCPIHVEDLAAALLELLPSDAAGVVHLAGPEALSRHQLGRLIAIRDGLDPDALPSTPGVPSNILLDAQRTQAAISTRLRPPWEFLAR</sequence>
<evidence type="ECO:0000259" key="1">
    <source>
        <dbReference type="Pfam" id="PF04321"/>
    </source>
</evidence>
<reference evidence="2 3" key="1">
    <citation type="journal article" date="2019" name="Int. J. Syst. Evol. Microbiol.">
        <title>The Global Catalogue of Microorganisms (GCM) 10K type strain sequencing project: providing services to taxonomists for standard genome sequencing and annotation.</title>
        <authorList>
            <consortium name="The Broad Institute Genomics Platform"/>
            <consortium name="The Broad Institute Genome Sequencing Center for Infectious Disease"/>
            <person name="Wu L."/>
            <person name="Ma J."/>
        </authorList>
    </citation>
    <scope>NUCLEOTIDE SEQUENCE [LARGE SCALE GENOMIC DNA]</scope>
    <source>
        <strain evidence="2 3">JCM 15572</strain>
    </source>
</reference>
<dbReference type="Gene3D" id="3.40.50.720">
    <property type="entry name" value="NAD(P)-binding Rossmann-like Domain"/>
    <property type="match status" value="1"/>
</dbReference>
<dbReference type="Proteomes" id="UP001501705">
    <property type="component" value="Unassembled WGS sequence"/>
</dbReference>
<evidence type="ECO:0000313" key="2">
    <source>
        <dbReference type="EMBL" id="GAA1565576.1"/>
    </source>
</evidence>
<keyword evidence="3" id="KW-1185">Reference proteome</keyword>
<accession>A0ABN2CZY5</accession>
<proteinExistence type="predicted"/>